<dbReference type="EMBL" id="JAPUUL010000046">
    <property type="protein sequence ID" value="KAJ8133089.1"/>
    <property type="molecule type" value="Genomic_DNA"/>
</dbReference>
<protein>
    <submittedName>
        <fullName evidence="1">Uncharacterized protein</fullName>
    </submittedName>
</protein>
<accession>A0ACC2K0L7</accession>
<reference evidence="1" key="1">
    <citation type="submission" date="2022-12" db="EMBL/GenBank/DDBJ databases">
        <title>Genome Sequence of Lasiodiplodia mahajangana.</title>
        <authorList>
            <person name="Buettner E."/>
        </authorList>
    </citation>
    <scope>NUCLEOTIDE SEQUENCE</scope>
    <source>
        <strain evidence="1">VT137</strain>
    </source>
</reference>
<organism evidence="1 2">
    <name type="scientific">Lasiodiplodia mahajangana</name>
    <dbReference type="NCBI Taxonomy" id="1108764"/>
    <lineage>
        <taxon>Eukaryota</taxon>
        <taxon>Fungi</taxon>
        <taxon>Dikarya</taxon>
        <taxon>Ascomycota</taxon>
        <taxon>Pezizomycotina</taxon>
        <taxon>Dothideomycetes</taxon>
        <taxon>Dothideomycetes incertae sedis</taxon>
        <taxon>Botryosphaeriales</taxon>
        <taxon>Botryosphaeriaceae</taxon>
        <taxon>Lasiodiplodia</taxon>
    </lineage>
</organism>
<keyword evidence="2" id="KW-1185">Reference proteome</keyword>
<evidence type="ECO:0000313" key="1">
    <source>
        <dbReference type="EMBL" id="KAJ8133089.1"/>
    </source>
</evidence>
<name>A0ACC2K0L7_9PEZI</name>
<comment type="caution">
    <text evidence="1">The sequence shown here is derived from an EMBL/GenBank/DDBJ whole genome shotgun (WGS) entry which is preliminary data.</text>
</comment>
<evidence type="ECO:0000313" key="2">
    <source>
        <dbReference type="Proteomes" id="UP001153332"/>
    </source>
</evidence>
<proteinExistence type="predicted"/>
<dbReference type="Proteomes" id="UP001153332">
    <property type="component" value="Unassembled WGS sequence"/>
</dbReference>
<gene>
    <name evidence="1" type="ORF">O1611_g534</name>
</gene>
<sequence>MNHGYSLQLRHRVPTDVLWWDSTSSVGEEVRGPRFDERLNLFRRSQEGKTSRSPFSIDIVILIEEPAPPSARGAKEVGLSITRAHYNDLITTFHLSPSFARRKRLNTGYHYYIKDNPSVHDESPLIFAAQSPRLRNEDIFLTMRVCPLTNSTMCIITVPTEGDREWLRTKISDHHHEIMIFPAYLFNILCERLDYRNEIITSEVLSVFEEQENEMERFCGEARAFNSVKRGGRHPNENKIYEEHGKAIVKLNDVNNKLMTLGCTTDFELSALGFAQSIMDRYIKLCAASNPSNHLPRISDEQRQVFDNEIEALQTATRLRQTMRTSVQQRAEHMVSLLRASNSQRDAVYHLEISENSRKTSSQARNLTLLGSLFIPPTFVATVFGANVFPVDPETKSLEVSNEWWILVASTVGLTMLVFLVVLVCIRSKKTPESLKSRCPLSGSGRDATTPAYIPLKHLAIERQI</sequence>